<dbReference type="SMART" id="SM00530">
    <property type="entry name" value="HTH_XRE"/>
    <property type="match status" value="1"/>
</dbReference>
<dbReference type="OrthoDB" id="4966777at2"/>
<evidence type="ECO:0000313" key="2">
    <source>
        <dbReference type="EMBL" id="RVU16236.1"/>
    </source>
</evidence>
<dbReference type="PROSITE" id="PS50943">
    <property type="entry name" value="HTH_CROC1"/>
    <property type="match status" value="1"/>
</dbReference>
<reference evidence="2 3" key="1">
    <citation type="submission" date="2019-01" db="EMBL/GenBank/DDBJ databases">
        <title>Genome sequences of Streptomyces and Rhizobium isolates collected from root and soil.</title>
        <authorList>
            <person name="Chhettri S."/>
            <person name="Sevigny J.L."/>
            <person name="Sen A."/>
            <person name="Ennis N."/>
            <person name="Tisa L."/>
        </authorList>
    </citation>
    <scope>NUCLEOTIDE SEQUENCE [LARGE SCALE GENOMIC DNA]</scope>
    <source>
        <strain evidence="2 3">San01</strain>
    </source>
</reference>
<dbReference type="EMBL" id="RZYA01000028">
    <property type="protein sequence ID" value="RVU16236.1"/>
    <property type="molecule type" value="Genomic_DNA"/>
</dbReference>
<accession>A0A3S2V873</accession>
<dbReference type="Gene3D" id="1.10.260.40">
    <property type="entry name" value="lambda repressor-like DNA-binding domains"/>
    <property type="match status" value="1"/>
</dbReference>
<comment type="caution">
    <text evidence="2">The sequence shown here is derived from an EMBL/GenBank/DDBJ whole genome shotgun (WGS) entry which is preliminary data.</text>
</comment>
<dbReference type="InterPro" id="IPR001387">
    <property type="entry name" value="Cro/C1-type_HTH"/>
</dbReference>
<dbReference type="GO" id="GO:0003677">
    <property type="term" value="F:DNA binding"/>
    <property type="evidence" value="ECO:0007669"/>
    <property type="project" value="InterPro"/>
</dbReference>
<keyword evidence="3" id="KW-1185">Reference proteome</keyword>
<feature type="domain" description="HTH cro/C1-type" evidence="1">
    <location>
        <begin position="20"/>
        <end position="74"/>
    </location>
</feature>
<sequence>MPTSPSSSAQRARERVAARLRALRADAGLTGPELAKRCGWSHPKTYRLEKAQTPPSPDDIRRWCAACGADSEAAALVEQSIDAEAMYTEWRQHVRHGLKQLQITTGRLFTNSHLFRVYSATLVPGLLQTVGYAAGILHISARSHALEVDDSPAAAQARIDRSKILHEQGRRFLFVVEEASLYYQLGDAAAMAAQLGHLLTAGALPGVSLGIIPSDTVERRQWPRETFHVYDDKLVSVELVTAQVRIKQQSEIDQYLSAFSELRSMAVYGADARALIVKAIDALDRAEA</sequence>
<protein>
    <submittedName>
        <fullName evidence="2">XRE family transcriptional regulator</fullName>
    </submittedName>
</protein>
<dbReference type="AlphaFoldDB" id="A0A3S2V873"/>
<dbReference type="SUPFAM" id="SSF47413">
    <property type="entry name" value="lambda repressor-like DNA-binding domains"/>
    <property type="match status" value="1"/>
</dbReference>
<name>A0A3S2V873_9ACTN</name>
<dbReference type="InterPro" id="IPR010982">
    <property type="entry name" value="Lambda_DNA-bd_dom_sf"/>
</dbReference>
<organism evidence="2 3">
    <name type="scientific">Streptomyces antnestii</name>
    <dbReference type="NCBI Taxonomy" id="2494256"/>
    <lineage>
        <taxon>Bacteria</taxon>
        <taxon>Bacillati</taxon>
        <taxon>Actinomycetota</taxon>
        <taxon>Actinomycetes</taxon>
        <taxon>Kitasatosporales</taxon>
        <taxon>Streptomycetaceae</taxon>
        <taxon>Streptomyces</taxon>
    </lineage>
</organism>
<dbReference type="Proteomes" id="UP000283128">
    <property type="component" value="Unassembled WGS sequence"/>
</dbReference>
<dbReference type="RefSeq" id="WP_127832751.1">
    <property type="nucleotide sequence ID" value="NZ_RZYA01000028.1"/>
</dbReference>
<evidence type="ECO:0000313" key="3">
    <source>
        <dbReference type="Proteomes" id="UP000283128"/>
    </source>
</evidence>
<evidence type="ECO:0000259" key="1">
    <source>
        <dbReference type="PROSITE" id="PS50943"/>
    </source>
</evidence>
<dbReference type="InterPro" id="IPR043917">
    <property type="entry name" value="DUF5753"/>
</dbReference>
<dbReference type="Pfam" id="PF19054">
    <property type="entry name" value="DUF5753"/>
    <property type="match status" value="1"/>
</dbReference>
<proteinExistence type="predicted"/>
<dbReference type="CDD" id="cd00093">
    <property type="entry name" value="HTH_XRE"/>
    <property type="match status" value="1"/>
</dbReference>
<gene>
    <name evidence="2" type="ORF">EOT10_36790</name>
</gene>
<dbReference type="Pfam" id="PF13560">
    <property type="entry name" value="HTH_31"/>
    <property type="match status" value="1"/>
</dbReference>